<keyword evidence="3" id="KW-1185">Reference proteome</keyword>
<dbReference type="EMBL" id="JBHUMM010000001">
    <property type="protein sequence ID" value="MFD2670275.1"/>
    <property type="molecule type" value="Genomic_DNA"/>
</dbReference>
<evidence type="ECO:0000313" key="2">
    <source>
        <dbReference type="EMBL" id="MFD2670275.1"/>
    </source>
</evidence>
<dbReference type="Pfam" id="PF00583">
    <property type="entry name" value="Acetyltransf_1"/>
    <property type="match status" value="1"/>
</dbReference>
<name>A0ABW5R6U0_9BACL</name>
<feature type="domain" description="N-acetyltransferase" evidence="1">
    <location>
        <begin position="3"/>
        <end position="148"/>
    </location>
</feature>
<dbReference type="Proteomes" id="UP001597497">
    <property type="component" value="Unassembled WGS sequence"/>
</dbReference>
<dbReference type="PANTHER" id="PTHR13355:SF11">
    <property type="entry name" value="GLUCOSAMINE 6-PHOSPHATE N-ACETYLTRANSFERASE"/>
    <property type="match status" value="1"/>
</dbReference>
<sequence>MEQVIRVQTQEELDACLRIRQKVFVEEQQVPAELEIDDWDASVTVCQHVLMKLDSQAVGAARYRPYPDEPKLAKLQRFAVLKEYRGTGLGRKMLEKMEQYAQQDGYDGMILDGQVRARPFYEKAGYAPVSEDIFMDAGIPHIQMVKRF</sequence>
<dbReference type="InterPro" id="IPR000182">
    <property type="entry name" value="GNAT_dom"/>
</dbReference>
<protein>
    <submittedName>
        <fullName evidence="2">GNAT family N-acetyltransferase</fullName>
    </submittedName>
</protein>
<dbReference type="CDD" id="cd04301">
    <property type="entry name" value="NAT_SF"/>
    <property type="match status" value="1"/>
</dbReference>
<dbReference type="InterPro" id="IPR039143">
    <property type="entry name" value="GNPNAT1-like"/>
</dbReference>
<gene>
    <name evidence="2" type="ORF">ACFSUC_01480</name>
</gene>
<dbReference type="InterPro" id="IPR016181">
    <property type="entry name" value="Acyl_CoA_acyltransferase"/>
</dbReference>
<reference evidence="3" key="1">
    <citation type="journal article" date="2019" name="Int. J. Syst. Evol. Microbiol.">
        <title>The Global Catalogue of Microorganisms (GCM) 10K type strain sequencing project: providing services to taxonomists for standard genome sequencing and annotation.</title>
        <authorList>
            <consortium name="The Broad Institute Genomics Platform"/>
            <consortium name="The Broad Institute Genome Sequencing Center for Infectious Disease"/>
            <person name="Wu L."/>
            <person name="Ma J."/>
        </authorList>
    </citation>
    <scope>NUCLEOTIDE SEQUENCE [LARGE SCALE GENOMIC DNA]</scope>
    <source>
        <strain evidence="3">KCTC 33676</strain>
    </source>
</reference>
<organism evidence="2 3">
    <name type="scientific">Marinicrinis sediminis</name>
    <dbReference type="NCBI Taxonomy" id="1652465"/>
    <lineage>
        <taxon>Bacteria</taxon>
        <taxon>Bacillati</taxon>
        <taxon>Bacillota</taxon>
        <taxon>Bacilli</taxon>
        <taxon>Bacillales</taxon>
        <taxon>Paenibacillaceae</taxon>
    </lineage>
</organism>
<dbReference type="PANTHER" id="PTHR13355">
    <property type="entry name" value="GLUCOSAMINE 6-PHOSPHATE N-ACETYLTRANSFERASE"/>
    <property type="match status" value="1"/>
</dbReference>
<dbReference type="PROSITE" id="PS51186">
    <property type="entry name" value="GNAT"/>
    <property type="match status" value="1"/>
</dbReference>
<evidence type="ECO:0000259" key="1">
    <source>
        <dbReference type="PROSITE" id="PS51186"/>
    </source>
</evidence>
<accession>A0ABW5R6U0</accession>
<dbReference type="Gene3D" id="3.40.630.30">
    <property type="match status" value="1"/>
</dbReference>
<proteinExistence type="predicted"/>
<dbReference type="RefSeq" id="WP_379927610.1">
    <property type="nucleotide sequence ID" value="NZ_JBHUMM010000001.1"/>
</dbReference>
<comment type="caution">
    <text evidence="2">The sequence shown here is derived from an EMBL/GenBank/DDBJ whole genome shotgun (WGS) entry which is preliminary data.</text>
</comment>
<dbReference type="SUPFAM" id="SSF55729">
    <property type="entry name" value="Acyl-CoA N-acyltransferases (Nat)"/>
    <property type="match status" value="1"/>
</dbReference>
<evidence type="ECO:0000313" key="3">
    <source>
        <dbReference type="Proteomes" id="UP001597497"/>
    </source>
</evidence>